<evidence type="ECO:0000313" key="2">
    <source>
        <dbReference type="EMBL" id="WOB06099.1"/>
    </source>
</evidence>
<keyword evidence="1" id="KW-0472">Membrane</keyword>
<dbReference type="RefSeq" id="WP_316698392.1">
    <property type="nucleotide sequence ID" value="NZ_CP136336.1"/>
</dbReference>
<dbReference type="Proteomes" id="UP001303946">
    <property type="component" value="Chromosome"/>
</dbReference>
<feature type="transmembrane region" description="Helical" evidence="1">
    <location>
        <begin position="20"/>
        <end position="41"/>
    </location>
</feature>
<evidence type="ECO:0008006" key="4">
    <source>
        <dbReference type="Google" id="ProtNLM"/>
    </source>
</evidence>
<keyword evidence="1" id="KW-1133">Transmembrane helix</keyword>
<accession>A0ABZ0CMI3</accession>
<organism evidence="2 3">
    <name type="scientific">Piscinibacter gummiphilus</name>
    <dbReference type="NCBI Taxonomy" id="946333"/>
    <lineage>
        <taxon>Bacteria</taxon>
        <taxon>Pseudomonadati</taxon>
        <taxon>Pseudomonadota</taxon>
        <taxon>Betaproteobacteria</taxon>
        <taxon>Burkholderiales</taxon>
        <taxon>Sphaerotilaceae</taxon>
        <taxon>Piscinibacter</taxon>
    </lineage>
</organism>
<protein>
    <recommendedName>
        <fullName evidence="4">L,D-transpeptidase</fullName>
    </recommendedName>
</protein>
<reference evidence="2 3" key="1">
    <citation type="submission" date="2023-10" db="EMBL/GenBank/DDBJ databases">
        <title>Bacteria for the degradation of biodegradable plastic PBAT(Polybutylene adipate terephthalate).</title>
        <authorList>
            <person name="Weon H.-Y."/>
            <person name="Yeon J."/>
        </authorList>
    </citation>
    <scope>NUCLEOTIDE SEQUENCE [LARGE SCALE GENOMIC DNA]</scope>
    <source>
        <strain evidence="2 3">SBD 7-3</strain>
    </source>
</reference>
<keyword evidence="3" id="KW-1185">Reference proteome</keyword>
<gene>
    <name evidence="2" type="ORF">RXV79_14320</name>
</gene>
<proteinExistence type="predicted"/>
<dbReference type="EMBL" id="CP136336">
    <property type="protein sequence ID" value="WOB06099.1"/>
    <property type="molecule type" value="Genomic_DNA"/>
</dbReference>
<evidence type="ECO:0000256" key="1">
    <source>
        <dbReference type="SAM" id="Phobius"/>
    </source>
</evidence>
<sequence length="258" mass="27567">MNGKTDGKSVNGAGAEEPWLGSYWSLAVFIAAELAIGAMAVRLTSTPPPQQVRAATPAGVEFPVASASRVPATQVEQVVQWAVSGDAGGRPFVVVDKPGAHVLAFDARGQLLQRVPALLGSALGDDSTPGIGDKPLSQIKPEERITPAGRFVAQMGETLTGEDVVWVDYDAAVSMHRVRVVKESERRFARLASETTDDNRISNGCINLPVAFYEQVLRPMVEAGPTVVYVLPDQRTLQEVFARSVSSRPAQAPRQPVL</sequence>
<name>A0ABZ0CMI3_9BURK</name>
<evidence type="ECO:0000313" key="3">
    <source>
        <dbReference type="Proteomes" id="UP001303946"/>
    </source>
</evidence>
<keyword evidence="1" id="KW-0812">Transmembrane</keyword>